<dbReference type="SUPFAM" id="SSF82693">
    <property type="entry name" value="Multidrug efflux transporter AcrB pore domain, PN1, PN2, PC1 and PC2 subdomains"/>
    <property type="match status" value="2"/>
</dbReference>
<comment type="caution">
    <text evidence="2">The sequence shown here is derived from an EMBL/GenBank/DDBJ whole genome shotgun (WGS) entry which is preliminary data.</text>
</comment>
<feature type="transmembrane region" description="Helical" evidence="1">
    <location>
        <begin position="430"/>
        <end position="451"/>
    </location>
</feature>
<feature type="transmembrane region" description="Helical" evidence="1">
    <location>
        <begin position="458"/>
        <end position="481"/>
    </location>
</feature>
<feature type="transmembrane region" description="Helical" evidence="1">
    <location>
        <begin position="889"/>
        <end position="908"/>
    </location>
</feature>
<dbReference type="InterPro" id="IPR027463">
    <property type="entry name" value="AcrB_DN_DC_subdom"/>
</dbReference>
<feature type="transmembrane region" description="Helical" evidence="1">
    <location>
        <begin position="359"/>
        <end position="378"/>
    </location>
</feature>
<dbReference type="Gene3D" id="3.30.70.1440">
    <property type="entry name" value="Multidrug efflux transporter AcrB pore domain"/>
    <property type="match status" value="1"/>
</dbReference>
<accession>A0A4R3MHI5</accession>
<dbReference type="AlphaFoldDB" id="A0A4R3MHI5"/>
<dbReference type="GO" id="GO:0005886">
    <property type="term" value="C:plasma membrane"/>
    <property type="evidence" value="ECO:0007669"/>
    <property type="project" value="TreeGrafter"/>
</dbReference>
<dbReference type="OrthoDB" id="9806532at2"/>
<feature type="transmembrane region" description="Helical" evidence="1">
    <location>
        <begin position="390"/>
        <end position="410"/>
    </location>
</feature>
<dbReference type="PRINTS" id="PR00702">
    <property type="entry name" value="ACRIFLAVINRP"/>
</dbReference>
<evidence type="ECO:0000313" key="3">
    <source>
        <dbReference type="Proteomes" id="UP000295678"/>
    </source>
</evidence>
<keyword evidence="3" id="KW-1185">Reference proteome</keyword>
<sequence length="1041" mass="112519">MADTDVATPIRFFIRHPIAANLLMVMMLLFGVVGLTKLNTQFFPSTEIPRVSVTVSWPGASAEDVEKNILQAIEPELRFLDGLDRMFSYAREGAGSISLEFAPGTDMQIAVSEVEAAVNGVTTLPDDVETPKIRRSVWYEGVASIAISGPFSEQALRAYAREIRDGLIAAGIDQVEFTGFRDPEIWIDVPEHALQRLGMTLSDIAQRVGAATRDLPSGTLEGTVEMQLRSLGRDPDAAAVGQIEVVSRETGEKVLLRDIASVEETFERNQIIGYHEGNRAIELAVQRAVSADTLTTARILEDYIEAIRPTLPETLRLEVYDVRSDALVDRINLLVKNGLSGLLLVMAVLFLFLNARIAFWVAAGIPVAMFTTLGFMWLTGQSINMMSLFALIMCLGIIVDDAIVVGEHTATRYAMGDDPVMASERGTGQMMWPVIAAILTTQAAFFPLLMIRDTIGQIMYALPMVVLAVLTASLIECLLILPGHLRHSLTSMRAEPGRFRRAFDAGFGWVRDRPFRALVALAFHWRYVTLSLSVSALVLALALVSAGRIGFQFFPTAEAENVTARLTFAAGTPDSEVLEGVGRVEDALREAERRLGAAPGELVVTSFATIGKAGQSRGMNFAEIAVQLTLSEEREVRTSEIIAAWREAVPRIAGLENLTMSGRRGGPQGRDIDIRLTGASSAVLKQAALEVQTLLATYPGVSAIDDDLPYGKPEIVMALKPRGEALGFTPLSVGQQVRDAFEGALARRVPAGEEEIAIRVRRDRQVAGVGGLMDLSLRSPSGAFVPLTEVVDLEERQGFAVIARIDGKTTVSVTADLDQDVVTTVELARALADGPLQAVASKYGITYEFAGREEERRNSFADLRFGAVIALGAIYLILAWIFASYWRPLAVMTIIPFGITGAIIGHFLMGFPLTILSLMGLLGLAGILVNDSIILVSRVDARLRSGDRLAEAAIGASCDRFRAVLLTSLTTVGGLVPLLFETSLQAQFLLPMAVTMVFGLSVATAFVLFLVPAVIGVGDDIARAAAAYMRLGRRPTATPAE</sequence>
<dbReference type="Proteomes" id="UP000295678">
    <property type="component" value="Unassembled WGS sequence"/>
</dbReference>
<feature type="transmembrane region" description="Helical" evidence="1">
    <location>
        <begin position="915"/>
        <end position="936"/>
    </location>
</feature>
<feature type="transmembrane region" description="Helical" evidence="1">
    <location>
        <begin position="865"/>
        <end position="883"/>
    </location>
</feature>
<evidence type="ECO:0000313" key="2">
    <source>
        <dbReference type="EMBL" id="TCT13207.1"/>
    </source>
</evidence>
<feature type="transmembrane region" description="Helical" evidence="1">
    <location>
        <begin position="524"/>
        <end position="544"/>
    </location>
</feature>
<reference evidence="2 3" key="1">
    <citation type="submission" date="2019-03" db="EMBL/GenBank/DDBJ databases">
        <title>Genomic Encyclopedia of Type Strains, Phase IV (KMG-IV): sequencing the most valuable type-strain genomes for metagenomic binning, comparative biology and taxonomic classification.</title>
        <authorList>
            <person name="Goeker M."/>
        </authorList>
    </citation>
    <scope>NUCLEOTIDE SEQUENCE [LARGE SCALE GENOMIC DNA]</scope>
    <source>
        <strain evidence="2 3">DSM 19345</strain>
    </source>
</reference>
<dbReference type="RefSeq" id="WP_132804617.1">
    <property type="nucleotide sequence ID" value="NZ_SMAK01000001.1"/>
</dbReference>
<dbReference type="GO" id="GO:0042910">
    <property type="term" value="F:xenobiotic transmembrane transporter activity"/>
    <property type="evidence" value="ECO:0007669"/>
    <property type="project" value="TreeGrafter"/>
</dbReference>
<dbReference type="Pfam" id="PF00873">
    <property type="entry name" value="ACR_tran"/>
    <property type="match status" value="1"/>
</dbReference>
<feature type="transmembrane region" description="Helical" evidence="1">
    <location>
        <begin position="12"/>
        <end position="35"/>
    </location>
</feature>
<feature type="transmembrane region" description="Helical" evidence="1">
    <location>
        <begin position="333"/>
        <end position="353"/>
    </location>
</feature>
<dbReference type="PANTHER" id="PTHR32063:SF33">
    <property type="entry name" value="RND SUPERFAMILY EFFLUX PUMP PERMEASE COMPONENT"/>
    <property type="match status" value="1"/>
</dbReference>
<keyword evidence="1" id="KW-1133">Transmembrane helix</keyword>
<dbReference type="SUPFAM" id="SSF82866">
    <property type="entry name" value="Multidrug efflux transporter AcrB transmembrane domain"/>
    <property type="match status" value="2"/>
</dbReference>
<dbReference type="Gene3D" id="1.20.1640.10">
    <property type="entry name" value="Multidrug efflux transporter AcrB transmembrane domain"/>
    <property type="match status" value="2"/>
</dbReference>
<feature type="transmembrane region" description="Helical" evidence="1">
    <location>
        <begin position="961"/>
        <end position="980"/>
    </location>
</feature>
<keyword evidence="1" id="KW-0472">Membrane</keyword>
<proteinExistence type="predicted"/>
<name>A0A4R3MHI5_9HYPH</name>
<keyword evidence="1" id="KW-0812">Transmembrane</keyword>
<protein>
    <submittedName>
        <fullName evidence="2">Multidrug efflux pump subunit AcrB</fullName>
    </submittedName>
</protein>
<dbReference type="InterPro" id="IPR001036">
    <property type="entry name" value="Acrflvin-R"/>
</dbReference>
<dbReference type="PANTHER" id="PTHR32063">
    <property type="match status" value="1"/>
</dbReference>
<dbReference type="EMBL" id="SMAK01000001">
    <property type="protein sequence ID" value="TCT13207.1"/>
    <property type="molecule type" value="Genomic_DNA"/>
</dbReference>
<feature type="transmembrane region" description="Helical" evidence="1">
    <location>
        <begin position="992"/>
        <end position="1015"/>
    </location>
</feature>
<dbReference type="Gene3D" id="3.30.2090.10">
    <property type="entry name" value="Multidrug efflux transporter AcrB TolC docking domain, DN and DC subdomains"/>
    <property type="match status" value="2"/>
</dbReference>
<dbReference type="Gene3D" id="3.30.70.1430">
    <property type="entry name" value="Multidrug efflux transporter AcrB pore domain"/>
    <property type="match status" value="2"/>
</dbReference>
<evidence type="ECO:0000256" key="1">
    <source>
        <dbReference type="SAM" id="Phobius"/>
    </source>
</evidence>
<gene>
    <name evidence="2" type="ORF">EDC22_10167</name>
</gene>
<dbReference type="SUPFAM" id="SSF82714">
    <property type="entry name" value="Multidrug efflux transporter AcrB TolC docking domain, DN and DC subdomains"/>
    <property type="match status" value="2"/>
</dbReference>
<dbReference type="Gene3D" id="3.30.70.1320">
    <property type="entry name" value="Multidrug efflux transporter AcrB pore domain like"/>
    <property type="match status" value="1"/>
</dbReference>
<organism evidence="2 3">
    <name type="scientific">Tepidamorphus gemmatus</name>
    <dbReference type="NCBI Taxonomy" id="747076"/>
    <lineage>
        <taxon>Bacteria</taxon>
        <taxon>Pseudomonadati</taxon>
        <taxon>Pseudomonadota</taxon>
        <taxon>Alphaproteobacteria</taxon>
        <taxon>Hyphomicrobiales</taxon>
        <taxon>Tepidamorphaceae</taxon>
        <taxon>Tepidamorphus</taxon>
    </lineage>
</organism>